<organism evidence="2 3">
    <name type="scientific">candidate division WOR-3 bacterium JGI_Cruoil_03_44_89</name>
    <dbReference type="NCBI Taxonomy" id="1973748"/>
    <lineage>
        <taxon>Bacteria</taxon>
        <taxon>Bacteria division WOR-3</taxon>
    </lineage>
</organism>
<dbReference type="EMBL" id="NOZQ01000063">
    <property type="protein sequence ID" value="OYD16504.1"/>
    <property type="molecule type" value="Genomic_DNA"/>
</dbReference>
<dbReference type="InterPro" id="IPR032580">
    <property type="entry name" value="SatD"/>
</dbReference>
<dbReference type="EMBL" id="NOZQ01000165">
    <property type="protein sequence ID" value="OYD14685.1"/>
    <property type="molecule type" value="Genomic_DNA"/>
</dbReference>
<evidence type="ECO:0008006" key="4">
    <source>
        <dbReference type="Google" id="ProtNLM"/>
    </source>
</evidence>
<evidence type="ECO:0000313" key="1">
    <source>
        <dbReference type="EMBL" id="OYD14685.1"/>
    </source>
</evidence>
<accession>A0A235BWC8</accession>
<dbReference type="Pfam" id="PF16264">
    <property type="entry name" value="SatD"/>
    <property type="match status" value="1"/>
</dbReference>
<evidence type="ECO:0000313" key="3">
    <source>
        <dbReference type="Proteomes" id="UP000215215"/>
    </source>
</evidence>
<gene>
    <name evidence="2" type="ORF">CH333_03290</name>
    <name evidence="1" type="ORF">CH333_07450</name>
</gene>
<dbReference type="AlphaFoldDB" id="A0A235BWC8"/>
<protein>
    <recommendedName>
        <fullName evidence="4">SatD</fullName>
    </recommendedName>
</protein>
<sequence length="211" mass="24316">MSNECVIIGDIKSSRDLNGWRDIFVTLEKVLKEINQKFPDDIVVSFRPTVGDEFQGALINPEKVYDIYTIIRSKLQVDIYCGVGIGDIEKPFTQEMGMRGSAFYRARDTLELCKKKKRRIFIKSSDAPNQTDTIINTLLRFIGVLENSWTKRQREIANYYRLHPDYTYEQLGGNFGITKQATSQILKAGNWELIADAENLVKILFKNSYQL</sequence>
<comment type="caution">
    <text evidence="2">The sequence shown here is derived from an EMBL/GenBank/DDBJ whole genome shotgun (WGS) entry which is preliminary data.</text>
</comment>
<reference evidence="2 3" key="1">
    <citation type="submission" date="2017-07" db="EMBL/GenBank/DDBJ databases">
        <title>Recovery of genomes from metagenomes via a dereplication, aggregation, and scoring strategy.</title>
        <authorList>
            <person name="Sieber C.M."/>
            <person name="Probst A.J."/>
            <person name="Sharrar A."/>
            <person name="Thomas B.C."/>
            <person name="Hess M."/>
            <person name="Tringe S.G."/>
            <person name="Banfield J.F."/>
        </authorList>
    </citation>
    <scope>NUCLEOTIDE SEQUENCE [LARGE SCALE GENOMIC DNA]</scope>
    <source>
        <strain evidence="2">JGI_Cruoil_03_44_89</strain>
    </source>
</reference>
<proteinExistence type="predicted"/>
<evidence type="ECO:0000313" key="2">
    <source>
        <dbReference type="EMBL" id="OYD16504.1"/>
    </source>
</evidence>
<dbReference type="Proteomes" id="UP000215215">
    <property type="component" value="Unassembled WGS sequence"/>
</dbReference>
<name>A0A235BWC8_UNCW3</name>